<accession>A0A1L8GD91</accession>
<dbReference type="PANTHER" id="PTHR13943">
    <property type="entry name" value="HRAS-LIKE SUPPRESSOR - RELATED"/>
    <property type="match status" value="1"/>
</dbReference>
<dbReference type="GO" id="GO:0004623">
    <property type="term" value="F:phospholipase A2 activity"/>
    <property type="evidence" value="ECO:0000318"/>
    <property type="project" value="GO_Central"/>
</dbReference>
<gene>
    <name evidence="6" type="primary">LOC108715170</name>
</gene>
<protein>
    <submittedName>
        <fullName evidence="6">Phospholipase A and acyltransferase 3</fullName>
    </submittedName>
</protein>
<dbReference type="AlphaFoldDB" id="A0A1L8GD91"/>
<dbReference type="OrthoDB" id="421951at2759"/>
<sequence>MPLEGVDPKDGDLIEFMRDLFQHWGIYVGGGRVVHLTGQEGFSCFSSAFASTAIVKMEPLETVAAGCIYKVNNKYDDKRRPLPQTKVVRAALEQVGKRKQYSVTSANCEHFVTELRYGESFSHQVDIAKTYFALGGLSFVLALGVMAAFSSLRNKQKQ</sequence>
<dbReference type="STRING" id="8355.A0A1L8GD91"/>
<evidence type="ECO:0000313" key="5">
    <source>
        <dbReference type="Proteomes" id="UP000186698"/>
    </source>
</evidence>
<keyword evidence="3" id="KW-0378">Hydrolase</keyword>
<dbReference type="RefSeq" id="XP_018115567.1">
    <property type="nucleotide sequence ID" value="XM_018260078.2"/>
</dbReference>
<comment type="similarity">
    <text evidence="1">Belongs to the H-rev107 family.</text>
</comment>
<organism evidence="5 6">
    <name type="scientific">Xenopus laevis</name>
    <name type="common">African clawed frog</name>
    <dbReference type="NCBI Taxonomy" id="8355"/>
    <lineage>
        <taxon>Eukaryota</taxon>
        <taxon>Metazoa</taxon>
        <taxon>Chordata</taxon>
        <taxon>Craniata</taxon>
        <taxon>Vertebrata</taxon>
        <taxon>Euteleostomi</taxon>
        <taxon>Amphibia</taxon>
        <taxon>Batrachia</taxon>
        <taxon>Anura</taxon>
        <taxon>Pipoidea</taxon>
        <taxon>Pipidae</taxon>
        <taxon>Xenopodinae</taxon>
        <taxon>Xenopus</taxon>
        <taxon>Xenopus</taxon>
    </lineage>
</organism>
<dbReference type="Gene3D" id="3.90.1720.10">
    <property type="entry name" value="endopeptidase domain like (from Nostoc punctiforme)"/>
    <property type="match status" value="1"/>
</dbReference>
<evidence type="ECO:0000256" key="1">
    <source>
        <dbReference type="ARBA" id="ARBA00007824"/>
    </source>
</evidence>
<dbReference type="Pfam" id="PF04970">
    <property type="entry name" value="LRAT"/>
    <property type="match status" value="1"/>
</dbReference>
<keyword evidence="6" id="KW-0012">Acyltransferase</keyword>
<dbReference type="PANTHER" id="PTHR13943:SF81">
    <property type="entry name" value="PHOSPHOLIPASE A AND ACYLTRANSFERASE 3"/>
    <property type="match status" value="1"/>
</dbReference>
<dbReference type="OMA" id="ATQNCEH"/>
<proteinExistence type="inferred from homology"/>
<keyword evidence="5" id="KW-1185">Reference proteome</keyword>
<dbReference type="GO" id="GO:0008970">
    <property type="term" value="F:phospholipase A1 activity"/>
    <property type="evidence" value="ECO:0000318"/>
    <property type="project" value="GO_Central"/>
</dbReference>
<reference evidence="6" key="1">
    <citation type="submission" date="2025-08" db="UniProtKB">
        <authorList>
            <consortium name="RefSeq"/>
        </authorList>
    </citation>
    <scope>IDENTIFICATION</scope>
    <source>
        <strain evidence="6">J_2021</strain>
        <tissue evidence="6">Erythrocytes</tissue>
    </source>
</reference>
<dbReference type="KEGG" id="xla:108715170"/>
<evidence type="ECO:0000256" key="2">
    <source>
        <dbReference type="ARBA" id="ARBA00022679"/>
    </source>
</evidence>
<dbReference type="GO" id="GO:0016410">
    <property type="term" value="F:N-acyltransferase activity"/>
    <property type="evidence" value="ECO:0000318"/>
    <property type="project" value="GO_Central"/>
</dbReference>
<dbReference type="InterPro" id="IPR051496">
    <property type="entry name" value="H-rev107_PLA/AT"/>
</dbReference>
<dbReference type="Bgee" id="108715170">
    <property type="expression patterns" value="Expressed in spleen and 7 other cell types or tissues"/>
</dbReference>
<dbReference type="InterPro" id="IPR007053">
    <property type="entry name" value="LRAT_dom"/>
</dbReference>
<dbReference type="GeneID" id="108715170"/>
<dbReference type="PROSITE" id="PS51934">
    <property type="entry name" value="LRAT"/>
    <property type="match status" value="1"/>
</dbReference>
<dbReference type="PaxDb" id="8355-A0A1L8GD91"/>
<dbReference type="GO" id="GO:0070292">
    <property type="term" value="P:N-acylphosphatidylethanolamine metabolic process"/>
    <property type="evidence" value="ECO:0000318"/>
    <property type="project" value="GO_Central"/>
</dbReference>
<evidence type="ECO:0000313" key="6">
    <source>
        <dbReference type="RefSeq" id="XP_018115567.1"/>
    </source>
</evidence>
<dbReference type="Proteomes" id="UP000186698">
    <property type="component" value="Chromosome 4S"/>
</dbReference>
<keyword evidence="4" id="KW-0443">Lipid metabolism</keyword>
<keyword evidence="2" id="KW-0808">Transferase</keyword>
<name>A0A1L8GD91_XENLA</name>
<evidence type="ECO:0000256" key="3">
    <source>
        <dbReference type="ARBA" id="ARBA00022801"/>
    </source>
</evidence>
<dbReference type="GO" id="GO:0005737">
    <property type="term" value="C:cytoplasm"/>
    <property type="evidence" value="ECO:0000318"/>
    <property type="project" value="GO_Central"/>
</dbReference>
<evidence type="ECO:0000256" key="4">
    <source>
        <dbReference type="ARBA" id="ARBA00023098"/>
    </source>
</evidence>